<dbReference type="EMBL" id="JAWWNJ010000218">
    <property type="protein sequence ID" value="KAK6969643.1"/>
    <property type="molecule type" value="Genomic_DNA"/>
</dbReference>
<keyword evidence="4" id="KW-1185">Reference proteome</keyword>
<sequence>MDIAYDGEDQEPAEFIGPLLPGSYIRIIPHPHSLDTTHKIIPIDLPHSEPEPETAAPAPLSNHDRSRHPPWFPFNSKADFEATEIAVSGLLPKHLANNLFSGASKTWNSASGTRVTIENTDQMEDFLAQARRYGVQFKTGQIFARYDGKTYDITFQYRDPWDWLTRLLEDETLGPHIMFNSVRKFYCEGTIEETWCERIIDEPNTADTWDKYESELPKRDEQNRAHCLLPLHFWLDEGLMTKRVTMHPMVLRAAFLPGKIRNASGNGGGVLIGYMLGIPDLGDPTDRKTKETIAFSRFKMKIYQRVLSVIFSSLKSKSWNGEPIECYDNQIRLFHPGFLIESMDGKEDAYFNACRAALANYPCTKCLVHKDDLHRLTAEFVMRTGAAMQSVVYRARNAATKGEKEEILKKHGLHDVDHFLWGFRFSDSHTASAYDVLHKDDVGKNGHHFWPLVLEVLETISGKGTFAKNMRKFARWPGLKHFNQVTTIHFSDGETFYHIMKCILPCIVQILPRNSVLVQCLRSYQRLRVMIGMTCMPESRLDRLATFIKDYEFWCSGISDEYGKNFNFPKQHATSHVIQDIRTKGTTNHFSTRPGEGFQQEAREAYNQTNFKDVVPQMTRIDENQESIARIRMAIDEYEKQRTLDEKEEDNIEESSNHSAITSASWRFGAPERITNSRAFTDILKALGHSIGDFDTMLRDFIAETFPGERITYEQHIQVRPFKCAHITYQSLEDWRGLRDIVRCNPSFHKQRRQDCVLFDSDAPGMSFARLSALIRCTLESKRQFDVALVQTFKPSKWRPNTNWAGCQVHEQTKEYSLLLMDYVIRGALLTPARGTTKERLHYLVDTIDADMFLRADKVTV</sequence>
<dbReference type="Proteomes" id="UP001362999">
    <property type="component" value="Unassembled WGS sequence"/>
</dbReference>
<keyword evidence="1" id="KW-0175">Coiled coil</keyword>
<protein>
    <submittedName>
        <fullName evidence="3">Uncharacterized protein</fullName>
    </submittedName>
</protein>
<gene>
    <name evidence="3" type="ORF">R3P38DRAFT_2587493</name>
</gene>
<feature type="coiled-coil region" evidence="1">
    <location>
        <begin position="621"/>
        <end position="655"/>
    </location>
</feature>
<dbReference type="AlphaFoldDB" id="A0AAV9Z5F8"/>
<feature type="region of interest" description="Disordered" evidence="2">
    <location>
        <begin position="43"/>
        <end position="67"/>
    </location>
</feature>
<evidence type="ECO:0000256" key="1">
    <source>
        <dbReference type="SAM" id="Coils"/>
    </source>
</evidence>
<evidence type="ECO:0000256" key="2">
    <source>
        <dbReference type="SAM" id="MobiDB-lite"/>
    </source>
</evidence>
<evidence type="ECO:0000313" key="3">
    <source>
        <dbReference type="EMBL" id="KAK6969643.1"/>
    </source>
</evidence>
<name>A0AAV9Z5F8_9AGAR</name>
<organism evidence="3 4">
    <name type="scientific">Favolaschia claudopus</name>
    <dbReference type="NCBI Taxonomy" id="2862362"/>
    <lineage>
        <taxon>Eukaryota</taxon>
        <taxon>Fungi</taxon>
        <taxon>Dikarya</taxon>
        <taxon>Basidiomycota</taxon>
        <taxon>Agaricomycotina</taxon>
        <taxon>Agaricomycetes</taxon>
        <taxon>Agaricomycetidae</taxon>
        <taxon>Agaricales</taxon>
        <taxon>Marasmiineae</taxon>
        <taxon>Mycenaceae</taxon>
        <taxon>Favolaschia</taxon>
    </lineage>
</organism>
<proteinExistence type="predicted"/>
<reference evidence="3 4" key="1">
    <citation type="journal article" date="2024" name="J Genomics">
        <title>Draft genome sequencing and assembly of Favolaschia claudopus CIRM-BRFM 2984 isolated from oak limbs.</title>
        <authorList>
            <person name="Navarro D."/>
            <person name="Drula E."/>
            <person name="Chaduli D."/>
            <person name="Cazenave R."/>
            <person name="Ahrendt S."/>
            <person name="Wang J."/>
            <person name="Lipzen A."/>
            <person name="Daum C."/>
            <person name="Barry K."/>
            <person name="Grigoriev I.V."/>
            <person name="Favel A."/>
            <person name="Rosso M.N."/>
            <person name="Martin F."/>
        </authorList>
    </citation>
    <scope>NUCLEOTIDE SEQUENCE [LARGE SCALE GENOMIC DNA]</scope>
    <source>
        <strain evidence="3 4">CIRM-BRFM 2984</strain>
    </source>
</reference>
<dbReference type="Pfam" id="PF18759">
    <property type="entry name" value="Plavaka"/>
    <property type="match status" value="1"/>
</dbReference>
<evidence type="ECO:0000313" key="4">
    <source>
        <dbReference type="Proteomes" id="UP001362999"/>
    </source>
</evidence>
<accession>A0AAV9Z5F8</accession>
<dbReference type="InterPro" id="IPR041078">
    <property type="entry name" value="Plavaka"/>
</dbReference>
<comment type="caution">
    <text evidence="3">The sequence shown here is derived from an EMBL/GenBank/DDBJ whole genome shotgun (WGS) entry which is preliminary data.</text>
</comment>